<reference evidence="1" key="1">
    <citation type="journal article" date="2020" name="Cell">
        <title>Large-Scale Comparative Analyses of Tick Genomes Elucidate Their Genetic Diversity and Vector Capacities.</title>
        <authorList>
            <consortium name="Tick Genome and Microbiome Consortium (TIGMIC)"/>
            <person name="Jia N."/>
            <person name="Wang J."/>
            <person name="Shi W."/>
            <person name="Du L."/>
            <person name="Sun Y."/>
            <person name="Zhan W."/>
            <person name="Jiang J.F."/>
            <person name="Wang Q."/>
            <person name="Zhang B."/>
            <person name="Ji P."/>
            <person name="Bell-Sakyi L."/>
            <person name="Cui X.M."/>
            <person name="Yuan T.T."/>
            <person name="Jiang B.G."/>
            <person name="Yang W.F."/>
            <person name="Lam T.T."/>
            <person name="Chang Q.C."/>
            <person name="Ding S.J."/>
            <person name="Wang X.J."/>
            <person name="Zhu J.G."/>
            <person name="Ruan X.D."/>
            <person name="Zhao L."/>
            <person name="Wei J.T."/>
            <person name="Ye R.Z."/>
            <person name="Que T.C."/>
            <person name="Du C.H."/>
            <person name="Zhou Y.H."/>
            <person name="Cheng J.X."/>
            <person name="Dai P.F."/>
            <person name="Guo W.B."/>
            <person name="Han X.H."/>
            <person name="Huang E.J."/>
            <person name="Li L.F."/>
            <person name="Wei W."/>
            <person name="Gao Y.C."/>
            <person name="Liu J.Z."/>
            <person name="Shao H.Z."/>
            <person name="Wang X."/>
            <person name="Wang C.C."/>
            <person name="Yang T.C."/>
            <person name="Huo Q.B."/>
            <person name="Li W."/>
            <person name="Chen H.Y."/>
            <person name="Chen S.E."/>
            <person name="Zhou L.G."/>
            <person name="Ni X.B."/>
            <person name="Tian J.H."/>
            <person name="Sheng Y."/>
            <person name="Liu T."/>
            <person name="Pan Y.S."/>
            <person name="Xia L.Y."/>
            <person name="Li J."/>
            <person name="Zhao F."/>
            <person name="Cao W.C."/>
        </authorList>
    </citation>
    <scope>NUCLEOTIDE SEQUENCE</scope>
    <source>
        <strain evidence="1">Rmic-2018</strain>
    </source>
</reference>
<evidence type="ECO:0000313" key="1">
    <source>
        <dbReference type="EMBL" id="KAH8033888.1"/>
    </source>
</evidence>
<gene>
    <name evidence="1" type="ORF">HPB51_016837</name>
</gene>
<proteinExistence type="predicted"/>
<protein>
    <submittedName>
        <fullName evidence="1">Uncharacterized protein</fullName>
    </submittedName>
</protein>
<reference evidence="1" key="2">
    <citation type="submission" date="2021-09" db="EMBL/GenBank/DDBJ databases">
        <authorList>
            <person name="Jia N."/>
            <person name="Wang J."/>
            <person name="Shi W."/>
            <person name="Du L."/>
            <person name="Sun Y."/>
            <person name="Zhan W."/>
            <person name="Jiang J."/>
            <person name="Wang Q."/>
            <person name="Zhang B."/>
            <person name="Ji P."/>
            <person name="Sakyi L.B."/>
            <person name="Cui X."/>
            <person name="Yuan T."/>
            <person name="Jiang B."/>
            <person name="Yang W."/>
            <person name="Lam T.T.-Y."/>
            <person name="Chang Q."/>
            <person name="Ding S."/>
            <person name="Wang X."/>
            <person name="Zhu J."/>
            <person name="Ruan X."/>
            <person name="Zhao L."/>
            <person name="Wei J."/>
            <person name="Que T."/>
            <person name="Du C."/>
            <person name="Cheng J."/>
            <person name="Dai P."/>
            <person name="Han X."/>
            <person name="Huang E."/>
            <person name="Gao Y."/>
            <person name="Liu J."/>
            <person name="Shao H."/>
            <person name="Ye R."/>
            <person name="Li L."/>
            <person name="Wei W."/>
            <person name="Wang X."/>
            <person name="Wang C."/>
            <person name="Huo Q."/>
            <person name="Li W."/>
            <person name="Guo W."/>
            <person name="Chen H."/>
            <person name="Chen S."/>
            <person name="Zhou L."/>
            <person name="Zhou L."/>
            <person name="Ni X."/>
            <person name="Tian J."/>
            <person name="Zhou Y."/>
            <person name="Sheng Y."/>
            <person name="Liu T."/>
            <person name="Pan Y."/>
            <person name="Xia L."/>
            <person name="Li J."/>
            <person name="Zhao F."/>
            <person name="Cao W."/>
        </authorList>
    </citation>
    <scope>NUCLEOTIDE SEQUENCE</scope>
    <source>
        <strain evidence="1">Rmic-2018</strain>
        <tissue evidence="1">Larvae</tissue>
    </source>
</reference>
<dbReference type="Proteomes" id="UP000821866">
    <property type="component" value="Chromosome 2"/>
</dbReference>
<dbReference type="AlphaFoldDB" id="A0A9J6EIP4"/>
<dbReference type="VEuPathDB" id="VectorBase:LOC119182107"/>
<comment type="caution">
    <text evidence="1">The sequence shown here is derived from an EMBL/GenBank/DDBJ whole genome shotgun (WGS) entry which is preliminary data.</text>
</comment>
<name>A0A9J6EIP4_RHIMP</name>
<keyword evidence="2" id="KW-1185">Reference proteome</keyword>
<sequence>MQKSGLLVSAVTLESCSGHVYTHCGHPKHEFYCSVYRNACVLAATDPVHVCNYDFKWFSSIKSCLASCVNGRHVSDRSYGSTLFFPCTRWEECRRRCVLRTESEYDDTPAAETGSPRQLRHPYVAEIQAHGGARCVSVTRHSLKSHRCLIGSNQFDSLDGCGR</sequence>
<organism evidence="1 2">
    <name type="scientific">Rhipicephalus microplus</name>
    <name type="common">Cattle tick</name>
    <name type="synonym">Boophilus microplus</name>
    <dbReference type="NCBI Taxonomy" id="6941"/>
    <lineage>
        <taxon>Eukaryota</taxon>
        <taxon>Metazoa</taxon>
        <taxon>Ecdysozoa</taxon>
        <taxon>Arthropoda</taxon>
        <taxon>Chelicerata</taxon>
        <taxon>Arachnida</taxon>
        <taxon>Acari</taxon>
        <taxon>Parasitiformes</taxon>
        <taxon>Ixodida</taxon>
        <taxon>Ixodoidea</taxon>
        <taxon>Ixodidae</taxon>
        <taxon>Rhipicephalinae</taxon>
        <taxon>Rhipicephalus</taxon>
        <taxon>Boophilus</taxon>
    </lineage>
</organism>
<accession>A0A9J6EIP4</accession>
<dbReference type="EMBL" id="JABSTU010000004">
    <property type="protein sequence ID" value="KAH8033888.1"/>
    <property type="molecule type" value="Genomic_DNA"/>
</dbReference>
<evidence type="ECO:0000313" key="2">
    <source>
        <dbReference type="Proteomes" id="UP000821866"/>
    </source>
</evidence>